<dbReference type="SUPFAM" id="SSF57903">
    <property type="entry name" value="FYVE/PHD zinc finger"/>
    <property type="match status" value="1"/>
</dbReference>
<organism evidence="4 5">
    <name type="scientific">Genlisea aurea</name>
    <dbReference type="NCBI Taxonomy" id="192259"/>
    <lineage>
        <taxon>Eukaryota</taxon>
        <taxon>Viridiplantae</taxon>
        <taxon>Streptophyta</taxon>
        <taxon>Embryophyta</taxon>
        <taxon>Tracheophyta</taxon>
        <taxon>Spermatophyta</taxon>
        <taxon>Magnoliopsida</taxon>
        <taxon>eudicotyledons</taxon>
        <taxon>Gunneridae</taxon>
        <taxon>Pentapetalae</taxon>
        <taxon>asterids</taxon>
        <taxon>lamiids</taxon>
        <taxon>Lamiales</taxon>
        <taxon>Lentibulariaceae</taxon>
        <taxon>Genlisea</taxon>
    </lineage>
</organism>
<dbReference type="EMBL" id="AUSU01004331">
    <property type="protein sequence ID" value="EPS65278.1"/>
    <property type="molecule type" value="Genomic_DNA"/>
</dbReference>
<feature type="non-terminal residue" evidence="4">
    <location>
        <position position="179"/>
    </location>
</feature>
<keyword evidence="3" id="KW-0862">Zinc</keyword>
<dbReference type="OrthoDB" id="692041at2759"/>
<dbReference type="InterPro" id="IPR011011">
    <property type="entry name" value="Znf_FYVE_PHD"/>
</dbReference>
<keyword evidence="2" id="KW-0863">Zinc-finger</keyword>
<evidence type="ECO:0000256" key="2">
    <source>
        <dbReference type="ARBA" id="ARBA00022771"/>
    </source>
</evidence>
<dbReference type="PANTHER" id="PTHR34451">
    <property type="entry name" value="PHD FINGER FAMILY PROTEIN"/>
    <property type="match status" value="1"/>
</dbReference>
<evidence type="ECO:0000256" key="3">
    <source>
        <dbReference type="ARBA" id="ARBA00022833"/>
    </source>
</evidence>
<sequence>CGNCGMEERILLHHVNHRALFRRLCTGCVLRLHPQSFCPTCFEVYPPPPPPSNDAVFTCVKCYSNSHYRCVAGEGRAPPPKPYICAICAAPNSPIFKLEISKGEAAANPNKMEEWRVLNADAAKKLAAAGKIASISMNKAAAAARLEAERRAREAAYARKRAKDALEHLANLVKKKKPK</sequence>
<dbReference type="GO" id="GO:0008270">
    <property type="term" value="F:zinc ion binding"/>
    <property type="evidence" value="ECO:0007669"/>
    <property type="project" value="UniProtKB-KW"/>
</dbReference>
<feature type="non-terminal residue" evidence="4">
    <location>
        <position position="1"/>
    </location>
</feature>
<dbReference type="PANTHER" id="PTHR34451:SF7">
    <property type="entry name" value="PHD FINGER FAMILY PROTEIN"/>
    <property type="match status" value="1"/>
</dbReference>
<proteinExistence type="predicted"/>
<evidence type="ECO:0000313" key="5">
    <source>
        <dbReference type="Proteomes" id="UP000015453"/>
    </source>
</evidence>
<keyword evidence="5" id="KW-1185">Reference proteome</keyword>
<evidence type="ECO:0000256" key="1">
    <source>
        <dbReference type="ARBA" id="ARBA00022723"/>
    </source>
</evidence>
<keyword evidence="1" id="KW-0479">Metal-binding</keyword>
<accession>S8DQ88</accession>
<name>S8DQ88_9LAMI</name>
<comment type="caution">
    <text evidence="4">The sequence shown here is derived from an EMBL/GenBank/DDBJ whole genome shotgun (WGS) entry which is preliminary data.</text>
</comment>
<dbReference type="Proteomes" id="UP000015453">
    <property type="component" value="Unassembled WGS sequence"/>
</dbReference>
<evidence type="ECO:0000313" key="4">
    <source>
        <dbReference type="EMBL" id="EPS65278.1"/>
    </source>
</evidence>
<gene>
    <name evidence="4" type="ORF">M569_09506</name>
</gene>
<dbReference type="AlphaFoldDB" id="S8DQ88"/>
<protein>
    <submittedName>
        <fullName evidence="4">Uncharacterized protein</fullName>
    </submittedName>
</protein>
<reference evidence="4 5" key="1">
    <citation type="journal article" date="2013" name="BMC Genomics">
        <title>The miniature genome of a carnivorous plant Genlisea aurea contains a low number of genes and short non-coding sequences.</title>
        <authorList>
            <person name="Leushkin E.V."/>
            <person name="Sutormin R.A."/>
            <person name="Nabieva E.R."/>
            <person name="Penin A.A."/>
            <person name="Kondrashov A.S."/>
            <person name="Logacheva M.D."/>
        </authorList>
    </citation>
    <scope>NUCLEOTIDE SEQUENCE [LARGE SCALE GENOMIC DNA]</scope>
</reference>